<dbReference type="PANTHER" id="PTHR43236">
    <property type="entry name" value="ANTITOXIN HIGA1"/>
    <property type="match status" value="1"/>
</dbReference>
<evidence type="ECO:0000313" key="3">
    <source>
        <dbReference type="Proteomes" id="UP000555103"/>
    </source>
</evidence>
<dbReference type="Pfam" id="PF06114">
    <property type="entry name" value="Peptidase_M78"/>
    <property type="match status" value="1"/>
</dbReference>
<evidence type="ECO:0000259" key="1">
    <source>
        <dbReference type="Pfam" id="PF06114"/>
    </source>
</evidence>
<proteinExistence type="predicted"/>
<organism evidence="2 3">
    <name type="scientific">Dysgonomonas hofstadii</name>
    <dbReference type="NCBI Taxonomy" id="637886"/>
    <lineage>
        <taxon>Bacteria</taxon>
        <taxon>Pseudomonadati</taxon>
        <taxon>Bacteroidota</taxon>
        <taxon>Bacteroidia</taxon>
        <taxon>Bacteroidales</taxon>
        <taxon>Dysgonomonadaceae</taxon>
        <taxon>Dysgonomonas</taxon>
    </lineage>
</organism>
<dbReference type="PANTHER" id="PTHR43236:SF2">
    <property type="entry name" value="BLL0069 PROTEIN"/>
    <property type="match status" value="1"/>
</dbReference>
<name>A0A840CLF7_9BACT</name>
<reference evidence="2 3" key="1">
    <citation type="submission" date="2020-08" db="EMBL/GenBank/DDBJ databases">
        <title>Genomic Encyclopedia of Type Strains, Phase IV (KMG-IV): sequencing the most valuable type-strain genomes for metagenomic binning, comparative biology and taxonomic classification.</title>
        <authorList>
            <person name="Goeker M."/>
        </authorList>
    </citation>
    <scope>NUCLEOTIDE SEQUENCE [LARGE SCALE GENOMIC DNA]</scope>
    <source>
        <strain evidence="2 3">DSM 104969</strain>
    </source>
</reference>
<keyword evidence="3" id="KW-1185">Reference proteome</keyword>
<dbReference type="EMBL" id="JACIEP010000010">
    <property type="protein sequence ID" value="MBB4036897.1"/>
    <property type="molecule type" value="Genomic_DNA"/>
</dbReference>
<evidence type="ECO:0000313" key="2">
    <source>
        <dbReference type="EMBL" id="MBB4036897.1"/>
    </source>
</evidence>
<dbReference type="Gene3D" id="1.10.10.2910">
    <property type="match status" value="1"/>
</dbReference>
<dbReference type="RefSeq" id="WP_183307783.1">
    <property type="nucleotide sequence ID" value="NZ_JACIEP010000010.1"/>
</dbReference>
<feature type="domain" description="IrrE N-terminal-like" evidence="1">
    <location>
        <begin position="52"/>
        <end position="167"/>
    </location>
</feature>
<dbReference type="AlphaFoldDB" id="A0A840CLF7"/>
<sequence>MAILKSIVEKTKSFIDKYVNELTFLPIDIKQIIESEKISVRPYFFDNDLSGILVLDNGTKTIGYDMSESEVRQRFTQAHELGHYVLHSAKSNVFMDAVLFKRQSEGYTTQEARMEQEANYFAANILMPEMLVRREVESLHKDLHDEENVRELADRFQVSLPAMTFRLINLGLI</sequence>
<dbReference type="InterPro" id="IPR052345">
    <property type="entry name" value="Rad_response_metalloprotease"/>
</dbReference>
<dbReference type="InterPro" id="IPR010359">
    <property type="entry name" value="IrrE_HExxH"/>
</dbReference>
<protein>
    <submittedName>
        <fullName evidence="2">Zn-dependent peptidase ImmA (M78 family)</fullName>
    </submittedName>
</protein>
<gene>
    <name evidence="2" type="ORF">GGR21_002811</name>
</gene>
<comment type="caution">
    <text evidence="2">The sequence shown here is derived from an EMBL/GenBank/DDBJ whole genome shotgun (WGS) entry which is preliminary data.</text>
</comment>
<dbReference type="Proteomes" id="UP000555103">
    <property type="component" value="Unassembled WGS sequence"/>
</dbReference>
<accession>A0A840CLF7</accession>